<evidence type="ECO:0000313" key="3">
    <source>
        <dbReference type="EMBL" id="MFB9444472.1"/>
    </source>
</evidence>
<feature type="region of interest" description="Disordered" evidence="1">
    <location>
        <begin position="598"/>
        <end position="623"/>
    </location>
</feature>
<dbReference type="InterPro" id="IPR032830">
    <property type="entry name" value="XPB/Ssl2_N"/>
</dbReference>
<sequence length="623" mass="66283">METARILELASLLTLPQIQVAEVLSLRAAGTRLRDLARTLNVAPDDPNLTDALRVLFEAGLVRPEGDWVRTVELNKALANTYGFGRVAAHELTFIPLEQLQRIAGELGLPSYKESQQALIRHISTALADPDLVRTLFRQAPRPAQDVMQRMADGSPQLSDPDLSLALRTNRRAPLRWAVDRGLLVFNAYYGTITMPSEVGVALREGFTAGFDPVPPAPPTLAAPVEAVDRGGAAAAGAAIASVQTLLDECGRTPVPILKAGGISARELRKLARLIDSDEEGVRFWLTVAGMNGLLGIVGDRVAPSTEFDNWLKLEPAGQFGWLLDGWFQMPAAPLLLDGRPALVGSEHDAGSAMLRTTLAAVLASLPRGRGAASLAGLASMLAYLRPLIAGDADEVVPLATAIWREYELMGVGAHLAPTALCHALAAGDRRRLLDVVQGFVPAAVETVLLQGDLTAIATGTPSAALSALLDLAADRESRGGGSTWRFTESSVRRAFDAGTSADELLARVRAAAAGGRVPQPVEYLIADVGRRHGSVRVRTVGCVLHSADRALLGELQRVRSLAPLELTELAPTVLSSALPPAETLAALRHAGYVPAAENPDGTIRLERPARHRAPTWSDPETR</sequence>
<protein>
    <submittedName>
        <fullName evidence="3">Helicase-associated domain-containing protein</fullName>
    </submittedName>
</protein>
<keyword evidence="3" id="KW-0547">Nucleotide-binding</keyword>
<dbReference type="GO" id="GO:0004386">
    <property type="term" value="F:helicase activity"/>
    <property type="evidence" value="ECO:0007669"/>
    <property type="project" value="UniProtKB-KW"/>
</dbReference>
<keyword evidence="3" id="KW-0378">Hydrolase</keyword>
<keyword evidence="3" id="KW-0067">ATP-binding</keyword>
<dbReference type="Pfam" id="PF13625">
    <property type="entry name" value="Helicase_C_3"/>
    <property type="match status" value="1"/>
</dbReference>
<evidence type="ECO:0000256" key="1">
    <source>
        <dbReference type="SAM" id="MobiDB-lite"/>
    </source>
</evidence>
<organism evidence="3 4">
    <name type="scientific">Dactylosporangium vinaceum</name>
    <dbReference type="NCBI Taxonomy" id="53362"/>
    <lineage>
        <taxon>Bacteria</taxon>
        <taxon>Bacillati</taxon>
        <taxon>Actinomycetota</taxon>
        <taxon>Actinomycetes</taxon>
        <taxon>Micromonosporales</taxon>
        <taxon>Micromonosporaceae</taxon>
        <taxon>Dactylosporangium</taxon>
    </lineage>
</organism>
<accession>A0ABV5M6J1</accession>
<gene>
    <name evidence="3" type="ORF">ACFFTR_15440</name>
</gene>
<comment type="caution">
    <text evidence="3">The sequence shown here is derived from an EMBL/GenBank/DDBJ whole genome shotgun (WGS) entry which is preliminary data.</text>
</comment>
<name>A0ABV5M6J1_9ACTN</name>
<proteinExistence type="predicted"/>
<evidence type="ECO:0000259" key="2">
    <source>
        <dbReference type="Pfam" id="PF13625"/>
    </source>
</evidence>
<keyword evidence="3" id="KW-0347">Helicase</keyword>
<reference evidence="3 4" key="1">
    <citation type="submission" date="2024-09" db="EMBL/GenBank/DDBJ databases">
        <authorList>
            <person name="Sun Q."/>
            <person name="Mori K."/>
        </authorList>
    </citation>
    <scope>NUCLEOTIDE SEQUENCE [LARGE SCALE GENOMIC DNA]</scope>
    <source>
        <strain evidence="3 4">JCM 3307</strain>
    </source>
</reference>
<keyword evidence="4" id="KW-1185">Reference proteome</keyword>
<dbReference type="RefSeq" id="WP_223101541.1">
    <property type="nucleotide sequence ID" value="NZ_CP061913.1"/>
</dbReference>
<dbReference type="EMBL" id="JBHMCA010000026">
    <property type="protein sequence ID" value="MFB9444472.1"/>
    <property type="molecule type" value="Genomic_DNA"/>
</dbReference>
<feature type="domain" description="Helicase XPB/Ssl2 N-terminal" evidence="2">
    <location>
        <begin position="448"/>
        <end position="571"/>
    </location>
</feature>
<evidence type="ECO:0000313" key="4">
    <source>
        <dbReference type="Proteomes" id="UP001589608"/>
    </source>
</evidence>
<dbReference type="Proteomes" id="UP001589608">
    <property type="component" value="Unassembled WGS sequence"/>
</dbReference>